<dbReference type="Proteomes" id="UP001253193">
    <property type="component" value="Unassembled WGS sequence"/>
</dbReference>
<dbReference type="AlphaFoldDB" id="A0AAW8PZK7"/>
<keyword evidence="1" id="KW-0645">Protease</keyword>
<dbReference type="RefSeq" id="WP_311020556.1">
    <property type="nucleotide sequence ID" value="NZ_JAUHGG010000003.1"/>
</dbReference>
<evidence type="ECO:0000313" key="1">
    <source>
        <dbReference type="EMBL" id="MDS1821642.1"/>
    </source>
</evidence>
<comment type="caution">
    <text evidence="1">The sequence shown here is derived from an EMBL/GenBank/DDBJ whole genome shotgun (WGS) entry which is preliminary data.</text>
</comment>
<dbReference type="GO" id="GO:0006508">
    <property type="term" value="P:proteolysis"/>
    <property type="evidence" value="ECO:0007669"/>
    <property type="project" value="UniProtKB-KW"/>
</dbReference>
<accession>A0AAW8PZK7</accession>
<evidence type="ECO:0000313" key="2">
    <source>
        <dbReference type="Proteomes" id="UP001253193"/>
    </source>
</evidence>
<sequence length="214" mass="23479">MKLKFTGIILSLGLMGCSNGTLHNYNSDSVTIDTQLIGIPWLLGGYGSSIPLTEDLSLTAKHVASYDYSNTISYHPTCDVAIIERENRGKNIPSLGTIEENKPVKTFGRSIINPYKTIYGKGVYLFDIHLTASELNDDECLISLIDAPVQIGMSGGGVINEKGELVGIISSFLNGKVTSADGVEVKRASTMISTKFIEDWIKMETKKYYEQKKQ</sequence>
<protein>
    <submittedName>
        <fullName evidence="1">Serine protease</fullName>
    </submittedName>
</protein>
<dbReference type="GO" id="GO:0008233">
    <property type="term" value="F:peptidase activity"/>
    <property type="evidence" value="ECO:0007669"/>
    <property type="project" value="UniProtKB-KW"/>
</dbReference>
<dbReference type="Gene3D" id="2.40.10.10">
    <property type="entry name" value="Trypsin-like serine proteases"/>
    <property type="match status" value="1"/>
</dbReference>
<dbReference type="InterPro" id="IPR009003">
    <property type="entry name" value="Peptidase_S1_PA"/>
</dbReference>
<gene>
    <name evidence="1" type="ORF">QX249_13290</name>
</gene>
<name>A0AAW8PZK7_VIBPH</name>
<dbReference type="PROSITE" id="PS51257">
    <property type="entry name" value="PROKAR_LIPOPROTEIN"/>
    <property type="match status" value="1"/>
</dbReference>
<dbReference type="EMBL" id="JAUHGG010000003">
    <property type="protein sequence ID" value="MDS1821642.1"/>
    <property type="molecule type" value="Genomic_DNA"/>
</dbReference>
<dbReference type="InterPro" id="IPR043504">
    <property type="entry name" value="Peptidase_S1_PA_chymotrypsin"/>
</dbReference>
<keyword evidence="1" id="KW-0378">Hydrolase</keyword>
<reference evidence="1" key="1">
    <citation type="submission" date="2023-06" db="EMBL/GenBank/DDBJ databases">
        <title>Genomic Diversity of Vibrio spp. and Metagenomic Analysis of Pathogens in Florida Gulf Coastal Waters Following Hurricane Ian.</title>
        <authorList>
            <person name="Brumfield K.D."/>
        </authorList>
    </citation>
    <scope>NUCLEOTIDE SEQUENCE</scope>
    <source>
        <strain evidence="1">WBS2B-138</strain>
    </source>
</reference>
<dbReference type="SUPFAM" id="SSF50494">
    <property type="entry name" value="Trypsin-like serine proteases"/>
    <property type="match status" value="1"/>
</dbReference>
<proteinExistence type="predicted"/>
<organism evidence="1 2">
    <name type="scientific">Vibrio parahaemolyticus</name>
    <dbReference type="NCBI Taxonomy" id="670"/>
    <lineage>
        <taxon>Bacteria</taxon>
        <taxon>Pseudomonadati</taxon>
        <taxon>Pseudomonadota</taxon>
        <taxon>Gammaproteobacteria</taxon>
        <taxon>Vibrionales</taxon>
        <taxon>Vibrionaceae</taxon>
        <taxon>Vibrio</taxon>
    </lineage>
</organism>